<name>A0ABN3HH59_9ACTN</name>
<organism evidence="3 4">
    <name type="scientific">Gordonia cholesterolivorans</name>
    <dbReference type="NCBI Taxonomy" id="559625"/>
    <lineage>
        <taxon>Bacteria</taxon>
        <taxon>Bacillati</taxon>
        <taxon>Actinomycetota</taxon>
        <taxon>Actinomycetes</taxon>
        <taxon>Mycobacteriales</taxon>
        <taxon>Gordoniaceae</taxon>
        <taxon>Gordonia</taxon>
    </lineage>
</organism>
<evidence type="ECO:0000313" key="4">
    <source>
        <dbReference type="Proteomes" id="UP001501170"/>
    </source>
</evidence>
<evidence type="ECO:0000256" key="2">
    <source>
        <dbReference type="SAM" id="SignalP"/>
    </source>
</evidence>
<gene>
    <name evidence="3" type="ORF">GCM10009855_20420</name>
</gene>
<comment type="caution">
    <text evidence="3">The sequence shown here is derived from an EMBL/GenBank/DDBJ whole genome shotgun (WGS) entry which is preliminary data.</text>
</comment>
<proteinExistence type="predicted"/>
<feature type="chain" id="PRO_5046294158" evidence="2">
    <location>
        <begin position="24"/>
        <end position="345"/>
    </location>
</feature>
<keyword evidence="4" id="KW-1185">Reference proteome</keyword>
<feature type="compositionally biased region" description="Low complexity" evidence="1">
    <location>
        <begin position="50"/>
        <end position="72"/>
    </location>
</feature>
<feature type="region of interest" description="Disordered" evidence="1">
    <location>
        <begin position="19"/>
        <end position="77"/>
    </location>
</feature>
<feature type="signal peptide" evidence="2">
    <location>
        <begin position="1"/>
        <end position="23"/>
    </location>
</feature>
<dbReference type="Proteomes" id="UP001501170">
    <property type="component" value="Unassembled WGS sequence"/>
</dbReference>
<keyword evidence="2" id="KW-0732">Signal</keyword>
<accession>A0ABN3HH59</accession>
<feature type="compositionally biased region" description="Low complexity" evidence="1">
    <location>
        <begin position="19"/>
        <end position="38"/>
    </location>
</feature>
<dbReference type="EMBL" id="BAAARB010000009">
    <property type="protein sequence ID" value="GAA2380279.1"/>
    <property type="molecule type" value="Genomic_DNA"/>
</dbReference>
<protein>
    <submittedName>
        <fullName evidence="3">Uncharacterized protein</fullName>
    </submittedName>
</protein>
<sequence>MRFGIAGLAVAAAALAVPAAAGADPAAPSPEASTPGTAVPETSAPQSTVPDSTAPSAPDSTAPQTAAPQADQVRTLPTIPGDAALADLLRKLKATGGDEKAVEAITAILSSDGRLDLSKYLDSASVLNGIGLDGAGLEKLGLGKLGQSDPQTPAPVAATVPAAPAPAPAADVLTVLQKVTGTSLLSPAVAPLCAEPTPDNPLGLTTAPVLAAPGPWPTVAADRTGVLTALTSLLPADSKELLTAIGEDQTAFALVPPGKPDSDQFRVAWFNTTTMKGGLADLKPLSEAASAGPLKQLLTDTENFHGVRLARVDTGKGHILSAVFGTTTTAGRTCLFLPALGTVQN</sequence>
<reference evidence="3 4" key="1">
    <citation type="journal article" date="2019" name="Int. J. Syst. Evol. Microbiol.">
        <title>The Global Catalogue of Microorganisms (GCM) 10K type strain sequencing project: providing services to taxonomists for standard genome sequencing and annotation.</title>
        <authorList>
            <consortium name="The Broad Institute Genomics Platform"/>
            <consortium name="The Broad Institute Genome Sequencing Center for Infectious Disease"/>
            <person name="Wu L."/>
            <person name="Ma J."/>
        </authorList>
    </citation>
    <scope>NUCLEOTIDE SEQUENCE [LARGE SCALE GENOMIC DNA]</scope>
    <source>
        <strain evidence="3 4">JCM 16227</strain>
    </source>
</reference>
<evidence type="ECO:0000256" key="1">
    <source>
        <dbReference type="SAM" id="MobiDB-lite"/>
    </source>
</evidence>
<evidence type="ECO:0000313" key="3">
    <source>
        <dbReference type="EMBL" id="GAA2380279.1"/>
    </source>
</evidence>